<dbReference type="eggNOG" id="KOG2306">
    <property type="taxonomic scope" value="Eukaryota"/>
</dbReference>
<proteinExistence type="predicted"/>
<evidence type="ECO:0000313" key="2">
    <source>
        <dbReference type="Proteomes" id="UP000030689"/>
    </source>
</evidence>
<keyword evidence="2" id="KW-1185">Reference proteome</keyword>
<dbReference type="Gramene" id="ESQ32795">
    <property type="protein sequence ID" value="ESQ32795"/>
    <property type="gene ID" value="EUTSA_v10005254mg"/>
</dbReference>
<dbReference type="KEGG" id="eus:EUTSA_v10005254mg"/>
<accession>V4K5F9</accession>
<sequence>MNSVSVTLRFHAAPECSDINHCRINVKCLVSFMRVSRQAMHELWMPVTDT</sequence>
<organism evidence="1 2">
    <name type="scientific">Eutrema salsugineum</name>
    <name type="common">Saltwater cress</name>
    <name type="synonym">Sisymbrium salsugineum</name>
    <dbReference type="NCBI Taxonomy" id="72664"/>
    <lineage>
        <taxon>Eukaryota</taxon>
        <taxon>Viridiplantae</taxon>
        <taxon>Streptophyta</taxon>
        <taxon>Embryophyta</taxon>
        <taxon>Tracheophyta</taxon>
        <taxon>Spermatophyta</taxon>
        <taxon>Magnoliopsida</taxon>
        <taxon>eudicotyledons</taxon>
        <taxon>Gunneridae</taxon>
        <taxon>Pentapetalae</taxon>
        <taxon>rosids</taxon>
        <taxon>malvids</taxon>
        <taxon>Brassicales</taxon>
        <taxon>Brassicaceae</taxon>
        <taxon>Eutremeae</taxon>
        <taxon>Eutrema</taxon>
    </lineage>
</organism>
<evidence type="ECO:0000313" key="1">
    <source>
        <dbReference type="EMBL" id="ESQ32795.1"/>
    </source>
</evidence>
<protein>
    <submittedName>
        <fullName evidence="1">Uncharacterized protein</fullName>
    </submittedName>
</protein>
<dbReference type="EMBL" id="KI517748">
    <property type="protein sequence ID" value="ESQ32794.1"/>
    <property type="molecule type" value="Genomic_DNA"/>
</dbReference>
<dbReference type="EMBL" id="KI517748">
    <property type="protein sequence ID" value="ESQ32795.1"/>
    <property type="molecule type" value="Genomic_DNA"/>
</dbReference>
<dbReference type="Gramene" id="ESQ32794">
    <property type="protein sequence ID" value="ESQ32794"/>
    <property type="gene ID" value="EUTSA_v10005254mg"/>
</dbReference>
<gene>
    <name evidence="1" type="ORF">EUTSA_v10005254mg</name>
</gene>
<dbReference type="Proteomes" id="UP000030689">
    <property type="component" value="Unassembled WGS sequence"/>
</dbReference>
<dbReference type="AlphaFoldDB" id="V4K5F9"/>
<reference evidence="1 2" key="1">
    <citation type="journal article" date="2013" name="Front. Plant Sci.">
        <title>The Reference Genome of the Halophytic Plant Eutrema salsugineum.</title>
        <authorList>
            <person name="Yang R."/>
            <person name="Jarvis D.E."/>
            <person name="Chen H."/>
            <person name="Beilstein M.A."/>
            <person name="Grimwood J."/>
            <person name="Jenkins J."/>
            <person name="Shu S."/>
            <person name="Prochnik S."/>
            <person name="Xin M."/>
            <person name="Ma C."/>
            <person name="Schmutz J."/>
            <person name="Wing R.A."/>
            <person name="Mitchell-Olds T."/>
            <person name="Schumaker K.S."/>
            <person name="Wang X."/>
        </authorList>
    </citation>
    <scope>NUCLEOTIDE SEQUENCE [LARGE SCALE GENOMIC DNA]</scope>
</reference>
<name>V4K5F9_EUTSA</name>